<organism evidence="1 2">
    <name type="scientific">Variibacter gotjawalensis</name>
    <dbReference type="NCBI Taxonomy" id="1333996"/>
    <lineage>
        <taxon>Bacteria</taxon>
        <taxon>Pseudomonadati</taxon>
        <taxon>Pseudomonadota</taxon>
        <taxon>Alphaproteobacteria</taxon>
        <taxon>Hyphomicrobiales</taxon>
        <taxon>Nitrobacteraceae</taxon>
        <taxon>Variibacter</taxon>
    </lineage>
</organism>
<proteinExistence type="predicted"/>
<protein>
    <submittedName>
        <fullName evidence="1">Uncharacterized protein</fullName>
    </submittedName>
</protein>
<gene>
    <name evidence="1" type="ORF">GJW-30_1_00472</name>
</gene>
<sequence length="37" mass="4093">MCSDPKIVRADVSSCSLGVGSDLGIFAINRRSQWEYM</sequence>
<dbReference type="Proteomes" id="UP000236884">
    <property type="component" value="Chromosome"/>
</dbReference>
<accession>A0A0S3PPW1</accession>
<reference evidence="1 2" key="1">
    <citation type="submission" date="2015-08" db="EMBL/GenBank/DDBJ databases">
        <title>Investigation of the bacterial diversity of lava forest soil.</title>
        <authorList>
            <person name="Lee J.S."/>
        </authorList>
    </citation>
    <scope>NUCLEOTIDE SEQUENCE [LARGE SCALE GENOMIC DNA]</scope>
    <source>
        <strain evidence="1 2">GJW-30</strain>
    </source>
</reference>
<dbReference type="KEGG" id="vgo:GJW-30_1_00472"/>
<dbReference type="AlphaFoldDB" id="A0A0S3PPW1"/>
<evidence type="ECO:0000313" key="2">
    <source>
        <dbReference type="Proteomes" id="UP000236884"/>
    </source>
</evidence>
<keyword evidence="2" id="KW-1185">Reference proteome</keyword>
<dbReference type="EMBL" id="AP014946">
    <property type="protein sequence ID" value="BAT57961.1"/>
    <property type="molecule type" value="Genomic_DNA"/>
</dbReference>
<evidence type="ECO:0000313" key="1">
    <source>
        <dbReference type="EMBL" id="BAT57961.1"/>
    </source>
</evidence>
<name>A0A0S3PPW1_9BRAD</name>